<feature type="domain" description="3-hydroxyacyl-CoA dehydrogenase C-terminal" evidence="37">
    <location>
        <begin position="508"/>
        <end position="601"/>
    </location>
</feature>
<comment type="catalytic activity">
    <reaction evidence="23">
        <text>a 4-saturated-(3S)-3-hydroxyacyl-CoA = a (3E)-enoyl-CoA + H2O</text>
        <dbReference type="Rhea" id="RHEA:20724"/>
        <dbReference type="ChEBI" id="CHEBI:15377"/>
        <dbReference type="ChEBI" id="CHEBI:58521"/>
        <dbReference type="ChEBI" id="CHEBI:137480"/>
        <dbReference type="EC" id="4.2.1.17"/>
    </reaction>
    <physiologicalReaction direction="right-to-left" evidence="23">
        <dbReference type="Rhea" id="RHEA:20726"/>
    </physiologicalReaction>
</comment>
<dbReference type="GeneID" id="9472428"/>
<dbReference type="Pfam" id="PF00725">
    <property type="entry name" value="3HCDH"/>
    <property type="match status" value="2"/>
</dbReference>
<dbReference type="GO" id="GO:0016507">
    <property type="term" value="C:mitochondrial fatty acid beta-oxidation multienzyme complex"/>
    <property type="evidence" value="ECO:0007669"/>
    <property type="project" value="TreeGrafter"/>
</dbReference>
<keyword evidence="8" id="KW-0808">Transferase</keyword>
<dbReference type="EC" id="4.2.1.17" evidence="5"/>
<dbReference type="InterPro" id="IPR050136">
    <property type="entry name" value="FA_oxidation_alpha_subunit"/>
</dbReference>
<evidence type="ECO:0000256" key="18">
    <source>
        <dbReference type="ARBA" id="ARBA00023239"/>
    </source>
</evidence>
<keyword evidence="15" id="KW-0443">Lipid metabolism</keyword>
<keyword evidence="11" id="KW-0809">Transit peptide</keyword>
<comment type="catalytic activity">
    <reaction evidence="29">
        <text>(3S)-3-hydroxydodecanoyl-CoA + NAD(+) = 3-oxododecanoyl-CoA + NADH + H(+)</text>
        <dbReference type="Rhea" id="RHEA:31179"/>
        <dbReference type="ChEBI" id="CHEBI:15378"/>
        <dbReference type="ChEBI" id="CHEBI:57540"/>
        <dbReference type="ChEBI" id="CHEBI:57945"/>
        <dbReference type="ChEBI" id="CHEBI:62558"/>
        <dbReference type="ChEBI" id="CHEBI:62615"/>
    </reaction>
    <physiologicalReaction direction="left-to-right" evidence="29">
        <dbReference type="Rhea" id="RHEA:31180"/>
    </physiologicalReaction>
</comment>
<keyword evidence="17" id="KW-0472">Membrane</keyword>
<evidence type="ECO:0000256" key="14">
    <source>
        <dbReference type="ARBA" id="ARBA00023027"/>
    </source>
</evidence>
<evidence type="ECO:0000256" key="20">
    <source>
        <dbReference type="ARBA" id="ARBA00035854"/>
    </source>
</evidence>
<evidence type="ECO:0000256" key="16">
    <source>
        <dbReference type="ARBA" id="ARBA00023128"/>
    </source>
</evidence>
<name>D0N5G7_PHYIT</name>
<dbReference type="InterPro" id="IPR018376">
    <property type="entry name" value="Enoyl-CoA_hyd/isom_CS"/>
</dbReference>
<dbReference type="CDD" id="cd06558">
    <property type="entry name" value="crotonase-like"/>
    <property type="match status" value="1"/>
</dbReference>
<dbReference type="UniPathway" id="UPA00659"/>
<dbReference type="SUPFAM" id="SSF51735">
    <property type="entry name" value="NAD(P)-binding Rossmann-fold domains"/>
    <property type="match status" value="1"/>
</dbReference>
<comment type="catalytic activity">
    <reaction evidence="25">
        <text>(3S)-hydroxyoctanoyl-CoA + NAD(+) = 3-oxooctanoyl-CoA + NADH + H(+)</text>
        <dbReference type="Rhea" id="RHEA:31195"/>
        <dbReference type="ChEBI" id="CHEBI:15378"/>
        <dbReference type="ChEBI" id="CHEBI:57540"/>
        <dbReference type="ChEBI" id="CHEBI:57945"/>
        <dbReference type="ChEBI" id="CHEBI:62617"/>
        <dbReference type="ChEBI" id="CHEBI:62619"/>
    </reaction>
    <physiologicalReaction direction="left-to-right" evidence="25">
        <dbReference type="Rhea" id="RHEA:31196"/>
    </physiologicalReaction>
</comment>
<keyword evidence="12" id="KW-0007">Acetylation</keyword>
<feature type="domain" description="3-hydroxyacyl-CoA dehydrogenase C-terminal" evidence="37">
    <location>
        <begin position="638"/>
        <end position="722"/>
    </location>
</feature>
<dbReference type="GO" id="GO:0006635">
    <property type="term" value="P:fatty acid beta-oxidation"/>
    <property type="evidence" value="ECO:0007669"/>
    <property type="project" value="UniProtKB-UniPathway"/>
</dbReference>
<evidence type="ECO:0000256" key="9">
    <source>
        <dbReference type="ARBA" id="ARBA00022792"/>
    </source>
</evidence>
<dbReference type="InterPro" id="IPR006180">
    <property type="entry name" value="3-OHacyl-CoA_DH_CS"/>
</dbReference>
<organism evidence="39 40">
    <name type="scientific">Phytophthora infestans (strain T30-4)</name>
    <name type="common">Potato late blight agent</name>
    <dbReference type="NCBI Taxonomy" id="403677"/>
    <lineage>
        <taxon>Eukaryota</taxon>
        <taxon>Sar</taxon>
        <taxon>Stramenopiles</taxon>
        <taxon>Oomycota</taxon>
        <taxon>Peronosporomycetes</taxon>
        <taxon>Peronosporales</taxon>
        <taxon>Peronosporaceae</taxon>
        <taxon>Phytophthora</taxon>
    </lineage>
</organism>
<evidence type="ECO:0000256" key="26">
    <source>
        <dbReference type="ARBA" id="ARBA00052711"/>
    </source>
</evidence>
<comment type="catalytic activity">
    <reaction evidence="24">
        <text>(3S)-hydroxyoctanoyl-CoA = (2E)-octenoyl-CoA + H2O</text>
        <dbReference type="Rhea" id="RHEA:31199"/>
        <dbReference type="ChEBI" id="CHEBI:15377"/>
        <dbReference type="ChEBI" id="CHEBI:62242"/>
        <dbReference type="ChEBI" id="CHEBI:62617"/>
    </reaction>
    <physiologicalReaction direction="right-to-left" evidence="24">
        <dbReference type="Rhea" id="RHEA:31201"/>
    </physiologicalReaction>
</comment>
<comment type="similarity">
    <text evidence="3">In the central section; belongs to the 3-hydroxyacyl-CoA dehydrogenase family.</text>
</comment>
<evidence type="ECO:0000256" key="13">
    <source>
        <dbReference type="ARBA" id="ARBA00023002"/>
    </source>
</evidence>
<evidence type="ECO:0000256" key="28">
    <source>
        <dbReference type="ARBA" id="ARBA00052860"/>
    </source>
</evidence>
<dbReference type="KEGG" id="pif:PITG_06693"/>
<dbReference type="EC" id="1.1.1.211" evidence="32"/>
<dbReference type="OrthoDB" id="10004768at2759"/>
<dbReference type="InterPro" id="IPR006176">
    <property type="entry name" value="3-OHacyl-CoA_DH_NAD-bd"/>
</dbReference>
<accession>D0N5G7</accession>
<dbReference type="FunFam" id="3.90.226.10:FF:000011">
    <property type="entry name" value="Fatty acid oxidation complex subunit alpha"/>
    <property type="match status" value="1"/>
</dbReference>
<dbReference type="PROSITE" id="PS00067">
    <property type="entry name" value="3HCDH"/>
    <property type="match status" value="1"/>
</dbReference>
<comment type="catalytic activity">
    <reaction evidence="30">
        <text>1'-[1,2-di-(9Z,12Z-octadecadienoyl)-sn-glycero-3-phospho]-3'-[1-(9Z,12Z-octadecadienoyl)-sn-glycero-3-phospho]-glycerol + hexadecanoyl-CoA = 1'-[1,2-di-(9Z,12Z-octadecadienoyl)-sn-glycero-3-phospho]-3'-[1-(9Z,12Z-octadecadienoyl)-2-hexadecanoyl-sn-glycero-3-phospho]-glycerol + CoA</text>
        <dbReference type="Rhea" id="RHEA:43680"/>
        <dbReference type="ChEBI" id="CHEBI:57287"/>
        <dbReference type="ChEBI" id="CHEBI:57379"/>
        <dbReference type="ChEBI" id="CHEBI:83580"/>
        <dbReference type="ChEBI" id="CHEBI:83583"/>
    </reaction>
    <physiologicalReaction direction="left-to-right" evidence="30">
        <dbReference type="Rhea" id="RHEA:43681"/>
    </physiologicalReaction>
</comment>
<evidence type="ECO:0000256" key="1">
    <source>
        <dbReference type="ARBA" id="ARBA00004273"/>
    </source>
</evidence>
<evidence type="ECO:0000256" key="17">
    <source>
        <dbReference type="ARBA" id="ARBA00023136"/>
    </source>
</evidence>
<reference evidence="40" key="1">
    <citation type="journal article" date="2009" name="Nature">
        <title>Genome sequence and analysis of the Irish potato famine pathogen Phytophthora infestans.</title>
        <authorList>
            <consortium name="The Broad Institute Genome Sequencing Platform"/>
            <person name="Haas B.J."/>
            <person name="Kamoun S."/>
            <person name="Zody M.C."/>
            <person name="Jiang R.H."/>
            <person name="Handsaker R.E."/>
            <person name="Cano L.M."/>
            <person name="Grabherr M."/>
            <person name="Kodira C.D."/>
            <person name="Raffaele S."/>
            <person name="Torto-Alalibo T."/>
            <person name="Bozkurt T.O."/>
            <person name="Ah-Fong A.M."/>
            <person name="Alvarado L."/>
            <person name="Anderson V.L."/>
            <person name="Armstrong M.R."/>
            <person name="Avrova A."/>
            <person name="Baxter L."/>
            <person name="Beynon J."/>
            <person name="Boevink P.C."/>
            <person name="Bollmann S.R."/>
            <person name="Bos J.I."/>
            <person name="Bulone V."/>
            <person name="Cai G."/>
            <person name="Cakir C."/>
            <person name="Carrington J.C."/>
            <person name="Chawner M."/>
            <person name="Conti L."/>
            <person name="Costanzo S."/>
            <person name="Ewan R."/>
            <person name="Fahlgren N."/>
            <person name="Fischbach M.A."/>
            <person name="Fugelstad J."/>
            <person name="Gilroy E.M."/>
            <person name="Gnerre S."/>
            <person name="Green P.J."/>
            <person name="Grenville-Briggs L.J."/>
            <person name="Griffith J."/>
            <person name="Grunwald N.J."/>
            <person name="Horn K."/>
            <person name="Horner N.R."/>
            <person name="Hu C.H."/>
            <person name="Huitema E."/>
            <person name="Jeong D.H."/>
            <person name="Jones A.M."/>
            <person name="Jones J.D."/>
            <person name="Jones R.W."/>
            <person name="Karlsson E.K."/>
            <person name="Kunjeti S.G."/>
            <person name="Lamour K."/>
            <person name="Liu Z."/>
            <person name="Ma L."/>
            <person name="Maclean D."/>
            <person name="Chibucos M.C."/>
            <person name="McDonald H."/>
            <person name="McWalters J."/>
            <person name="Meijer H.J."/>
            <person name="Morgan W."/>
            <person name="Morris P.F."/>
            <person name="Munro C.A."/>
            <person name="O'Neill K."/>
            <person name="Ospina-Giraldo M."/>
            <person name="Pinzon A."/>
            <person name="Pritchard L."/>
            <person name="Ramsahoye B."/>
            <person name="Ren Q."/>
            <person name="Restrepo S."/>
            <person name="Roy S."/>
            <person name="Sadanandom A."/>
            <person name="Savidor A."/>
            <person name="Schornack S."/>
            <person name="Schwartz D.C."/>
            <person name="Schumann U.D."/>
            <person name="Schwessinger B."/>
            <person name="Seyer L."/>
            <person name="Sharpe T."/>
            <person name="Silvar C."/>
            <person name="Song J."/>
            <person name="Studholme D.J."/>
            <person name="Sykes S."/>
            <person name="Thines M."/>
            <person name="van de Vondervoort P.J."/>
            <person name="Phuntumart V."/>
            <person name="Wawra S."/>
            <person name="Weide R."/>
            <person name="Win J."/>
            <person name="Young C."/>
            <person name="Zhou S."/>
            <person name="Fry W."/>
            <person name="Meyers B.C."/>
            <person name="van West P."/>
            <person name="Ristaino J."/>
            <person name="Govers F."/>
            <person name="Birch P.R."/>
            <person name="Whisson S.C."/>
            <person name="Judelson H.S."/>
            <person name="Nusbaum C."/>
        </authorList>
    </citation>
    <scope>NUCLEOTIDE SEQUENCE [LARGE SCALE GENOMIC DNA]</scope>
    <source>
        <strain evidence="40">T30-4</strain>
    </source>
</reference>
<dbReference type="Gene3D" id="3.40.50.720">
    <property type="entry name" value="NAD(P)-binding Rossmann-like Domain"/>
    <property type="match status" value="1"/>
</dbReference>
<dbReference type="GO" id="GO:0016509">
    <property type="term" value="F:long-chain (3S)-3-hydroxyacyl-CoA dehydrogenase (NAD+) activity"/>
    <property type="evidence" value="ECO:0007669"/>
    <property type="project" value="UniProtKB-EC"/>
</dbReference>
<dbReference type="HOGENOM" id="CLU_009834_16_1_1"/>
<evidence type="ECO:0000256" key="35">
    <source>
        <dbReference type="ARBA" id="ARBA00083277"/>
    </source>
</evidence>
<dbReference type="GO" id="GO:0070403">
    <property type="term" value="F:NAD+ binding"/>
    <property type="evidence" value="ECO:0007669"/>
    <property type="project" value="InterPro"/>
</dbReference>
<gene>
    <name evidence="39" type="ORF">PITG_06693</name>
</gene>
<comment type="catalytic activity">
    <reaction evidence="27">
        <text>(3S)-hydroxytetradecanoyl-CoA + NAD(+) = 3-oxotetradecanoyl-CoA + NADH + H(+)</text>
        <dbReference type="Rhea" id="RHEA:31167"/>
        <dbReference type="ChEBI" id="CHEBI:15378"/>
        <dbReference type="ChEBI" id="CHEBI:57540"/>
        <dbReference type="ChEBI" id="CHEBI:57945"/>
        <dbReference type="ChEBI" id="CHEBI:62543"/>
        <dbReference type="ChEBI" id="CHEBI:62614"/>
    </reaction>
    <physiologicalReaction direction="left-to-right" evidence="27">
        <dbReference type="Rhea" id="RHEA:31168"/>
    </physiologicalReaction>
</comment>
<dbReference type="OMA" id="ESTTIRW"/>
<dbReference type="STRING" id="403677.D0N5G7"/>
<evidence type="ECO:0000256" key="15">
    <source>
        <dbReference type="ARBA" id="ARBA00023098"/>
    </source>
</evidence>
<comment type="catalytic activity">
    <reaction evidence="28">
        <text>1'-[1,2-di-(9Z,12Z-octadecadienoyl)-sn-glycero-3-phospho]-3'-[1-(9Z,12Z-octadecadienoyl)-sn-glycero-3-phospho]-glycerol + (9Z)-octadecenoyl-CoA = 1'-[1,2-di-(9Z,12Z-octadecadienoyl)-sn-glycero-3-phospho]-3'-[1-(9Z,12Z-octadecadienoyl)-2-(9Z-octadecenoyl)-sn-glycero-3-phospho]-glycerol + CoA</text>
        <dbReference type="Rhea" id="RHEA:43676"/>
        <dbReference type="ChEBI" id="CHEBI:57287"/>
        <dbReference type="ChEBI" id="CHEBI:57387"/>
        <dbReference type="ChEBI" id="CHEBI:83580"/>
        <dbReference type="ChEBI" id="CHEBI:83582"/>
    </reaction>
    <physiologicalReaction direction="left-to-right" evidence="28">
        <dbReference type="Rhea" id="RHEA:43677"/>
    </physiologicalReaction>
</comment>
<comment type="catalytic activity">
    <reaction evidence="26">
        <text>(3S)-3-hydroxydodecanoyl-CoA = (2E)-dodecenoyl-CoA + H2O</text>
        <dbReference type="Rhea" id="RHEA:31075"/>
        <dbReference type="ChEBI" id="CHEBI:15377"/>
        <dbReference type="ChEBI" id="CHEBI:57330"/>
        <dbReference type="ChEBI" id="CHEBI:62558"/>
    </reaction>
    <physiologicalReaction direction="right-to-left" evidence="26">
        <dbReference type="Rhea" id="RHEA:31077"/>
    </physiologicalReaction>
</comment>
<evidence type="ECO:0000256" key="21">
    <source>
        <dbReference type="ARBA" id="ARBA00050222"/>
    </source>
</evidence>
<evidence type="ECO:0000256" key="12">
    <source>
        <dbReference type="ARBA" id="ARBA00022990"/>
    </source>
</evidence>
<evidence type="ECO:0000313" key="39">
    <source>
        <dbReference type="EMBL" id="EEY70125.1"/>
    </source>
</evidence>
<evidence type="ECO:0000256" key="4">
    <source>
        <dbReference type="ARBA" id="ARBA00008750"/>
    </source>
</evidence>
<dbReference type="GO" id="GO:0005743">
    <property type="term" value="C:mitochondrial inner membrane"/>
    <property type="evidence" value="ECO:0007669"/>
    <property type="project" value="UniProtKB-SubCell"/>
</dbReference>
<keyword evidence="19" id="KW-0511">Multifunctional enzyme</keyword>
<dbReference type="SUPFAM" id="SSF48179">
    <property type="entry name" value="6-phosphogluconate dehydrogenase C-terminal domain-like"/>
    <property type="match status" value="2"/>
</dbReference>
<evidence type="ECO:0000256" key="8">
    <source>
        <dbReference type="ARBA" id="ARBA00022679"/>
    </source>
</evidence>
<protein>
    <recommendedName>
        <fullName evidence="33">Trifunctional enzyme subunit alpha, mitochondrial</fullName>
        <ecNumber evidence="32">1.1.1.211</ecNumber>
        <ecNumber evidence="5">4.2.1.17</ecNumber>
    </recommendedName>
    <alternativeName>
        <fullName evidence="34">Monolysocardiolipin acyltransferase</fullName>
    </alternativeName>
    <alternativeName>
        <fullName evidence="35">TP-alpha</fullName>
    </alternativeName>
</protein>
<keyword evidence="9" id="KW-0999">Mitochondrion inner membrane</keyword>
<evidence type="ECO:0000313" key="40">
    <source>
        <dbReference type="Proteomes" id="UP000006643"/>
    </source>
</evidence>
<dbReference type="VEuPathDB" id="FungiDB:PITG_06693"/>
<evidence type="ECO:0000256" key="6">
    <source>
        <dbReference type="ARBA" id="ARBA00022481"/>
    </source>
</evidence>
<dbReference type="PROSITE" id="PS00166">
    <property type="entry name" value="ENOYL_COA_HYDRATASE"/>
    <property type="match status" value="1"/>
</dbReference>
<dbReference type="Pfam" id="PF00378">
    <property type="entry name" value="ECH_1"/>
    <property type="match status" value="1"/>
</dbReference>
<dbReference type="InterPro" id="IPR029045">
    <property type="entry name" value="ClpP/crotonase-like_dom_sf"/>
</dbReference>
<evidence type="ECO:0000256" key="22">
    <source>
        <dbReference type="ARBA" id="ARBA00050446"/>
    </source>
</evidence>
<dbReference type="SUPFAM" id="SSF52096">
    <property type="entry name" value="ClpP/crotonase"/>
    <property type="match status" value="1"/>
</dbReference>
<feature type="domain" description="3-hydroxyacyl-CoA dehydrogenase NAD binding" evidence="38">
    <location>
        <begin position="323"/>
        <end position="506"/>
    </location>
</feature>
<evidence type="ECO:0000256" key="31">
    <source>
        <dbReference type="ARBA" id="ARBA00062153"/>
    </source>
</evidence>
<evidence type="ECO:0000256" key="32">
    <source>
        <dbReference type="ARBA" id="ARBA00066806"/>
    </source>
</evidence>
<evidence type="ECO:0000259" key="37">
    <source>
        <dbReference type="Pfam" id="PF00725"/>
    </source>
</evidence>
<evidence type="ECO:0000256" key="36">
    <source>
        <dbReference type="RuleBase" id="RU003707"/>
    </source>
</evidence>
<keyword evidence="18" id="KW-0456">Lyase</keyword>
<dbReference type="InterPro" id="IPR001753">
    <property type="entry name" value="Enoyl-CoA_hydra/iso"/>
</dbReference>
<dbReference type="FunFam" id="1.10.1040.50:FF:000002">
    <property type="entry name" value="Trifunctional enzyme subunit alpha, mitochondrial"/>
    <property type="match status" value="1"/>
</dbReference>
<evidence type="ECO:0000256" key="23">
    <source>
        <dbReference type="ARBA" id="ARBA00051215"/>
    </source>
</evidence>
<dbReference type="PANTHER" id="PTHR43612:SF3">
    <property type="entry name" value="TRIFUNCTIONAL ENZYME SUBUNIT ALPHA, MITOCHONDRIAL"/>
    <property type="match status" value="1"/>
</dbReference>
<comment type="similarity">
    <text evidence="4">In the N-terminal section; belongs to the enoyl-CoA hydratase/isomerase family.</text>
</comment>
<evidence type="ECO:0000256" key="34">
    <source>
        <dbReference type="ARBA" id="ARBA00077617"/>
    </source>
</evidence>
<keyword evidence="7" id="KW-0597">Phosphoprotein</keyword>
<evidence type="ECO:0000256" key="3">
    <source>
        <dbReference type="ARBA" id="ARBA00007005"/>
    </source>
</evidence>
<evidence type="ECO:0000256" key="11">
    <source>
        <dbReference type="ARBA" id="ARBA00022946"/>
    </source>
</evidence>
<comment type="subcellular location">
    <subcellularLocation>
        <location evidence="1">Mitochondrion inner membrane</location>
    </subcellularLocation>
</comment>
<dbReference type="Proteomes" id="UP000006643">
    <property type="component" value="Unassembled WGS sequence"/>
</dbReference>
<dbReference type="AlphaFoldDB" id="D0N5G7"/>
<comment type="pathway">
    <text evidence="2">Lipid metabolism; fatty acid beta-oxidation.</text>
</comment>
<keyword evidence="40" id="KW-1185">Reference proteome</keyword>
<comment type="catalytic activity">
    <reaction evidence="21">
        <text>1'-[1,2-di-(9Z,12Z-octadecadienoyl)-sn-glycero-3-phospho]-3'-[1-(9Z,12Z-octadecadienoyl)-sn-glycero-3-phospho]-glycerol + (9Z,12Z)-octadecadienoyl-CoA = 1',3'-bis-[1,2-di-(9Z,12Z-octadecadienoyl)-sn-glycero-3-phospho]-glycerol + CoA</text>
        <dbReference type="Rhea" id="RHEA:43672"/>
        <dbReference type="ChEBI" id="CHEBI:57287"/>
        <dbReference type="ChEBI" id="CHEBI:57383"/>
        <dbReference type="ChEBI" id="CHEBI:83580"/>
        <dbReference type="ChEBI" id="CHEBI:83581"/>
    </reaction>
    <physiologicalReaction direction="left-to-right" evidence="21">
        <dbReference type="Rhea" id="RHEA:43673"/>
    </physiologicalReaction>
</comment>
<dbReference type="FunFam" id="3.40.50.720:FF:000009">
    <property type="entry name" value="Fatty oxidation complex, alpha subunit"/>
    <property type="match status" value="1"/>
</dbReference>
<evidence type="ECO:0000256" key="29">
    <source>
        <dbReference type="ARBA" id="ARBA00052945"/>
    </source>
</evidence>
<dbReference type="Gene3D" id="3.90.226.10">
    <property type="entry name" value="2-enoyl-CoA Hydratase, Chain A, domain 1"/>
    <property type="match status" value="1"/>
</dbReference>
<evidence type="ECO:0000256" key="10">
    <source>
        <dbReference type="ARBA" id="ARBA00022832"/>
    </source>
</evidence>
<evidence type="ECO:0000256" key="2">
    <source>
        <dbReference type="ARBA" id="ARBA00005005"/>
    </source>
</evidence>
<dbReference type="GO" id="GO:0004300">
    <property type="term" value="F:enoyl-CoA hydratase activity"/>
    <property type="evidence" value="ECO:0007669"/>
    <property type="project" value="UniProtKB-EC"/>
</dbReference>
<comment type="similarity">
    <text evidence="36">Belongs to the enoyl-CoA hydratase/isomerase family.</text>
</comment>
<dbReference type="EMBL" id="DS028125">
    <property type="protein sequence ID" value="EEY70125.1"/>
    <property type="molecule type" value="Genomic_DNA"/>
</dbReference>
<dbReference type="eggNOG" id="KOG1683">
    <property type="taxonomic scope" value="Eukaryota"/>
</dbReference>
<dbReference type="Pfam" id="PF02737">
    <property type="entry name" value="3HCDH_N"/>
    <property type="match status" value="1"/>
</dbReference>
<dbReference type="RefSeq" id="XP_002998772.1">
    <property type="nucleotide sequence ID" value="XM_002998726.1"/>
</dbReference>
<keyword evidence="13" id="KW-0560">Oxidoreductase</keyword>
<evidence type="ECO:0000256" key="25">
    <source>
        <dbReference type="ARBA" id="ARBA00052224"/>
    </source>
</evidence>
<comment type="subunit">
    <text evidence="31">Heterotetramer of 2 alpha/HADHA and 2 beta/HADHB subunits; forms the mitochondrial trifunctional enzyme. Also purified as higher order heterooligomers including a 4 alpha/HADHA and 4 beta/HADHB heterooligomer which physiological significance remains unclear. The mitochondrial trifunctional enzyme interacts with MTLN.</text>
</comment>
<proteinExistence type="inferred from homology"/>
<evidence type="ECO:0000256" key="30">
    <source>
        <dbReference type="ARBA" id="ARBA00052989"/>
    </source>
</evidence>
<keyword evidence="6" id="KW-0488">Methylation</keyword>
<keyword evidence="16" id="KW-0496">Mitochondrion</keyword>
<keyword evidence="10" id="KW-0276">Fatty acid metabolism</keyword>
<evidence type="ECO:0000256" key="7">
    <source>
        <dbReference type="ARBA" id="ARBA00022553"/>
    </source>
</evidence>
<evidence type="ECO:0000256" key="33">
    <source>
        <dbReference type="ARBA" id="ARBA00068347"/>
    </source>
</evidence>
<dbReference type="PANTHER" id="PTHR43612">
    <property type="entry name" value="TRIFUNCTIONAL ENZYME SUBUNIT ALPHA"/>
    <property type="match status" value="1"/>
</dbReference>
<dbReference type="Gene3D" id="1.10.1040.50">
    <property type="match status" value="1"/>
</dbReference>
<comment type="catalytic activity">
    <reaction evidence="20">
        <text>a (3S)-3-hydroxyacyl-CoA = a (2E)-enoyl-CoA + H2O</text>
        <dbReference type="Rhea" id="RHEA:16105"/>
        <dbReference type="ChEBI" id="CHEBI:15377"/>
        <dbReference type="ChEBI" id="CHEBI:57318"/>
        <dbReference type="ChEBI" id="CHEBI:58856"/>
        <dbReference type="EC" id="4.2.1.17"/>
    </reaction>
    <physiologicalReaction direction="right-to-left" evidence="20">
        <dbReference type="Rhea" id="RHEA:16107"/>
    </physiologicalReaction>
</comment>
<dbReference type="InParanoid" id="D0N5G7"/>
<evidence type="ECO:0000259" key="38">
    <source>
        <dbReference type="Pfam" id="PF02737"/>
    </source>
</evidence>
<evidence type="ECO:0000256" key="27">
    <source>
        <dbReference type="ARBA" id="ARBA00052834"/>
    </source>
</evidence>
<evidence type="ECO:0000256" key="19">
    <source>
        <dbReference type="ARBA" id="ARBA00023268"/>
    </source>
</evidence>
<dbReference type="GO" id="GO:0016740">
    <property type="term" value="F:transferase activity"/>
    <property type="evidence" value="ECO:0007669"/>
    <property type="project" value="UniProtKB-KW"/>
</dbReference>
<comment type="catalytic activity">
    <reaction evidence="22">
        <text>a long-chain (3S)-3-hydroxy fatty acyl-CoA + NAD(+) = a long-chain 3-oxo-fatty acyl-CoA + NADH + H(+)</text>
        <dbReference type="Rhea" id="RHEA:52656"/>
        <dbReference type="ChEBI" id="CHEBI:15378"/>
        <dbReference type="ChEBI" id="CHEBI:57540"/>
        <dbReference type="ChEBI" id="CHEBI:57945"/>
        <dbReference type="ChEBI" id="CHEBI:136757"/>
        <dbReference type="ChEBI" id="CHEBI:136758"/>
        <dbReference type="EC" id="1.1.1.211"/>
    </reaction>
    <physiologicalReaction direction="left-to-right" evidence="22">
        <dbReference type="Rhea" id="RHEA:52657"/>
    </physiologicalReaction>
</comment>
<dbReference type="InterPro" id="IPR006108">
    <property type="entry name" value="3HC_DH_C"/>
</dbReference>
<sequence>MVLQTTSILRRVALSARLASSRALSSAASSSGAFLTMETRSNGVAIVRLDDKAAKNDPNIKSVVLISAKPGVFIAGADIAELNACKTEEEMRAMSSAGQAFMNRLADSKKPFVAAIEGSCMGGGLEVALACHYRVAAQSKKTQLALPEVMLGLLPGAGGTQRLPALVGIQASLDMMLTGKNIKPDKALKMGLVNQVADPFALESAAISAAEQLAAGSLKPKKKSKGLVNRILEDTPLRQVVFNKAGEMVEKKTGGHYPAPKLILEAAQTGIEQGLTKGLEVEASNFAKLGMTSEAKALMSIFFGQTALKKNRYGKPAKPVETMAVVGAGLMGAGIAQVSAAKGVRVLLKDRDAAAAAKGEDYVRNNLDQKVKRKRMTIYDRDAVMANVVPLSDEDDVWKTHIKKADLAIEAVFEDLALKHKVLSDLENYVSKDCVIATNTSALPIADIASACRRPENVIGMHYFSPVPSMPLLEIIRHAGTSDATASKAVDLGLRQGKTAIVVKDVPGFYVNRCLGPYIAETLALVGDGVEPEKLDKLMTKWGLPVGPITLADEVGLDVAYHVNQTLSKALGVRMGGGDAKLFEEMIEQGFLGKKSGKGFFVQPPKGKKGKKTLNADAMNLIKKFQKQDLKLSDEDTVNRLISRFVNEAVLCVQDEIIESPSEGDIGAVFGIGFPPFVGGPFRYVDKVGSTKFTEMMQRYADQYGPQFAPAPLLEDMAKTNKKFHSK</sequence>
<keyword evidence="14" id="KW-0520">NAD</keyword>
<evidence type="ECO:0000256" key="5">
    <source>
        <dbReference type="ARBA" id="ARBA00012076"/>
    </source>
</evidence>
<evidence type="ECO:0000256" key="24">
    <source>
        <dbReference type="ARBA" id="ARBA00051877"/>
    </source>
</evidence>
<dbReference type="InterPro" id="IPR008927">
    <property type="entry name" value="6-PGluconate_DH-like_C_sf"/>
</dbReference>
<dbReference type="InterPro" id="IPR036291">
    <property type="entry name" value="NAD(P)-bd_dom_sf"/>
</dbReference>